<evidence type="ECO:0000313" key="2">
    <source>
        <dbReference type="Proteomes" id="UP000654471"/>
    </source>
</evidence>
<dbReference type="Proteomes" id="UP000654471">
    <property type="component" value="Unassembled WGS sequence"/>
</dbReference>
<gene>
    <name evidence="1" type="ORF">GCM10010211_00890</name>
</gene>
<dbReference type="EMBL" id="BMRP01000001">
    <property type="protein sequence ID" value="GGU41692.1"/>
    <property type="molecule type" value="Genomic_DNA"/>
</dbReference>
<proteinExistence type="predicted"/>
<organism evidence="1 2">
    <name type="scientific">Streptomyces albospinus</name>
    <dbReference type="NCBI Taxonomy" id="285515"/>
    <lineage>
        <taxon>Bacteria</taxon>
        <taxon>Bacillati</taxon>
        <taxon>Actinomycetota</taxon>
        <taxon>Actinomycetes</taxon>
        <taxon>Kitasatosporales</taxon>
        <taxon>Streptomycetaceae</taxon>
        <taxon>Streptomyces</taxon>
    </lineage>
</organism>
<accession>A0ABQ2ULR0</accession>
<comment type="caution">
    <text evidence="1">The sequence shown here is derived from an EMBL/GenBank/DDBJ whole genome shotgun (WGS) entry which is preliminary data.</text>
</comment>
<reference evidence="2" key="1">
    <citation type="journal article" date="2019" name="Int. J. Syst. Evol. Microbiol.">
        <title>The Global Catalogue of Microorganisms (GCM) 10K type strain sequencing project: providing services to taxonomists for standard genome sequencing and annotation.</title>
        <authorList>
            <consortium name="The Broad Institute Genomics Platform"/>
            <consortium name="The Broad Institute Genome Sequencing Center for Infectious Disease"/>
            <person name="Wu L."/>
            <person name="Ma J."/>
        </authorList>
    </citation>
    <scope>NUCLEOTIDE SEQUENCE [LARGE SCALE GENOMIC DNA]</scope>
    <source>
        <strain evidence="2">JCM 3399</strain>
    </source>
</reference>
<dbReference type="RefSeq" id="WP_189295104.1">
    <property type="nucleotide sequence ID" value="NZ_BMRP01000001.1"/>
</dbReference>
<protein>
    <submittedName>
        <fullName evidence="1">Uncharacterized protein</fullName>
    </submittedName>
</protein>
<name>A0ABQ2ULR0_9ACTN</name>
<keyword evidence="2" id="KW-1185">Reference proteome</keyword>
<evidence type="ECO:0000313" key="1">
    <source>
        <dbReference type="EMBL" id="GGU41692.1"/>
    </source>
</evidence>
<sequence>MSQNDAIAEVRSIVDDIEALYAGQEAELDRLRDEDGDVPSENLYEWDRLRYDVHGEQDADMLGEVRRRLRGLIESQAAA</sequence>